<dbReference type="PANTHER" id="PTHR10584">
    <property type="entry name" value="SUGAR KINASE"/>
    <property type="match status" value="1"/>
</dbReference>
<dbReference type="Proteomes" id="UP000183255">
    <property type="component" value="Unassembled WGS sequence"/>
</dbReference>
<dbReference type="Gene3D" id="3.40.1190.20">
    <property type="match status" value="1"/>
</dbReference>
<keyword evidence="2 4" id="KW-0418">Kinase</keyword>
<dbReference type="InterPro" id="IPR036390">
    <property type="entry name" value="WH_DNA-bd_sf"/>
</dbReference>
<dbReference type="PROSITE" id="PS00583">
    <property type="entry name" value="PFKB_KINASES_1"/>
    <property type="match status" value="1"/>
</dbReference>
<evidence type="ECO:0000313" key="5">
    <source>
        <dbReference type="Proteomes" id="UP000183255"/>
    </source>
</evidence>
<dbReference type="SUPFAM" id="SSF53613">
    <property type="entry name" value="Ribokinase-like"/>
    <property type="match status" value="1"/>
</dbReference>
<dbReference type="InterPro" id="IPR036388">
    <property type="entry name" value="WH-like_DNA-bd_sf"/>
</dbReference>
<dbReference type="CDD" id="cd00090">
    <property type="entry name" value="HTH_ARSR"/>
    <property type="match status" value="1"/>
</dbReference>
<dbReference type="Pfam" id="PF13412">
    <property type="entry name" value="HTH_24"/>
    <property type="match status" value="1"/>
</dbReference>
<dbReference type="GO" id="GO:0005829">
    <property type="term" value="C:cytosol"/>
    <property type="evidence" value="ECO:0007669"/>
    <property type="project" value="TreeGrafter"/>
</dbReference>
<dbReference type="InterPro" id="IPR011611">
    <property type="entry name" value="PfkB_dom"/>
</dbReference>
<dbReference type="InterPro" id="IPR011991">
    <property type="entry name" value="ArsR-like_HTH"/>
</dbReference>
<dbReference type="SUPFAM" id="SSF46785">
    <property type="entry name" value="Winged helix' DNA-binding domain"/>
    <property type="match status" value="1"/>
</dbReference>
<dbReference type="InterPro" id="IPR029056">
    <property type="entry name" value="Ribokinase-like"/>
</dbReference>
<dbReference type="CDD" id="cd01941">
    <property type="entry name" value="YeiC_kinase_like"/>
    <property type="match status" value="1"/>
</dbReference>
<evidence type="ECO:0000256" key="2">
    <source>
        <dbReference type="ARBA" id="ARBA00022777"/>
    </source>
</evidence>
<reference evidence="4 5" key="1">
    <citation type="submission" date="2016-10" db="EMBL/GenBank/DDBJ databases">
        <authorList>
            <person name="de Groot N.N."/>
        </authorList>
    </citation>
    <scope>NUCLEOTIDE SEQUENCE [LARGE SCALE GENOMIC DNA]</scope>
    <source>
        <strain evidence="4 5">CGMCC 1.5058</strain>
    </source>
</reference>
<dbReference type="Gene3D" id="1.10.10.10">
    <property type="entry name" value="Winged helix-like DNA-binding domain superfamily/Winged helix DNA-binding domain"/>
    <property type="match status" value="1"/>
</dbReference>
<name>A0A1G8GDJ9_9CLOT</name>
<accession>A0A1G8GDJ9</accession>
<dbReference type="AlphaFoldDB" id="A0A1G8GDJ9"/>
<protein>
    <submittedName>
        <fullName evidence="4">Pseudouridine kinase</fullName>
    </submittedName>
</protein>
<dbReference type="InterPro" id="IPR002173">
    <property type="entry name" value="Carboh/pur_kinase_PfkB_CS"/>
</dbReference>
<dbReference type="Pfam" id="PF00294">
    <property type="entry name" value="PfkB"/>
    <property type="match status" value="1"/>
</dbReference>
<proteinExistence type="predicted"/>
<gene>
    <name evidence="4" type="ORF">SAMN05421804_101223</name>
</gene>
<organism evidence="4 5">
    <name type="scientific">Proteiniclasticum ruminis</name>
    <dbReference type="NCBI Taxonomy" id="398199"/>
    <lineage>
        <taxon>Bacteria</taxon>
        <taxon>Bacillati</taxon>
        <taxon>Bacillota</taxon>
        <taxon>Clostridia</taxon>
        <taxon>Eubacteriales</taxon>
        <taxon>Clostridiaceae</taxon>
        <taxon>Proteiniclasticum</taxon>
    </lineage>
</organism>
<feature type="domain" description="Carbohydrate kinase PfkB" evidence="3">
    <location>
        <begin position="64"/>
        <end position="352"/>
    </location>
</feature>
<sequence length="370" mass="41182">MGVIKITQREFEIIEIIKKNPFVSQQEIAEVLQITRSSVAVHITNLTRKGIIRGRGYVVDERDHVSVIGGANMDIVGYPYHELKRQDSNPGGVKVSMGGVGRNIAENLARLGTHTKMFTVVGEDIYGDQIIKESEKIGIDMSHVKRVQGEGTGTYLAILNHENDMDLAIASMNIFKKLDRKYLEDSKQVILKSQVIVFDTNLEEEIFRYGVDLFKENDLFLDTVSHTKALRAKSVIGAFHTIKPNRLEAEALSGIAIQNHDDLERASGFFHSKGVKNVFITLGPEGVFYSDGLKNGIMKAPKMIPKNATGAGDAFQAALVYSELHGFQIKEKVRFAIGASVMAMNAYETINPDLSENEIRKIMKKVEEVK</sequence>
<evidence type="ECO:0000259" key="3">
    <source>
        <dbReference type="Pfam" id="PF00294"/>
    </source>
</evidence>
<evidence type="ECO:0000256" key="1">
    <source>
        <dbReference type="ARBA" id="ARBA00022679"/>
    </source>
</evidence>
<evidence type="ECO:0000313" key="4">
    <source>
        <dbReference type="EMBL" id="SDH92426.1"/>
    </source>
</evidence>
<dbReference type="EMBL" id="FNDZ01000001">
    <property type="protein sequence ID" value="SDH92426.1"/>
    <property type="molecule type" value="Genomic_DNA"/>
</dbReference>
<dbReference type="GO" id="GO:0016301">
    <property type="term" value="F:kinase activity"/>
    <property type="evidence" value="ECO:0007669"/>
    <property type="project" value="UniProtKB-KW"/>
</dbReference>
<dbReference type="PANTHER" id="PTHR10584:SF166">
    <property type="entry name" value="RIBOKINASE"/>
    <property type="match status" value="1"/>
</dbReference>
<keyword evidence="1" id="KW-0808">Transferase</keyword>